<sequence length="297" mass="33499">MKNSTRFFEPVLLPQKNRLRLRFFVILPLLLIGFYVAAQNGVTNKTDEEYLLEENILYRTAQEAEKDDYVAERCRLDVYYPAGKKDFTTVVWFHGGGITGGNKFIPEKLKEQGIAVVAVNYRLSPKVKNPVYIEDAAAAVAWTFNNIEKYGGDAAKIAVSGHSAGGYLTSMVGLDKKWLAEFGIDANKIAMLVPFSGHTITHFTIRKENGIEGSQPVVDEFAPLYHVRPDAPPLILITGDRELEMLGRYEENAYMWRMMKVAGHKQTKLYEMDSFNHGRMASPALEILLNEIKTLSK</sequence>
<keyword evidence="1 4" id="KW-0378">Hydrolase</keyword>
<dbReference type="InterPro" id="IPR029058">
    <property type="entry name" value="AB_hydrolase_fold"/>
</dbReference>
<dbReference type="OrthoDB" id="9777975at2"/>
<reference evidence="4 5" key="1">
    <citation type="submission" date="2016-11" db="EMBL/GenBank/DDBJ databases">
        <authorList>
            <person name="Jaros S."/>
            <person name="Januszkiewicz K."/>
            <person name="Wedrychowicz H."/>
        </authorList>
    </citation>
    <scope>NUCLEOTIDE SEQUENCE [LARGE SCALE GENOMIC DNA]</scope>
    <source>
        <strain evidence="4 5">DSM 26910</strain>
    </source>
</reference>
<dbReference type="GO" id="GO:0016787">
    <property type="term" value="F:hydrolase activity"/>
    <property type="evidence" value="ECO:0007669"/>
    <property type="project" value="UniProtKB-KW"/>
</dbReference>
<feature type="transmembrane region" description="Helical" evidence="2">
    <location>
        <begin position="21"/>
        <end position="38"/>
    </location>
</feature>
<proteinExistence type="predicted"/>
<dbReference type="Pfam" id="PF20434">
    <property type="entry name" value="BD-FAE"/>
    <property type="match status" value="1"/>
</dbReference>
<keyword evidence="2" id="KW-1133">Transmembrane helix</keyword>
<keyword evidence="2" id="KW-0472">Membrane</keyword>
<dbReference type="RefSeq" id="WP_083570800.1">
    <property type="nucleotide sequence ID" value="NZ_FQUM01000007.1"/>
</dbReference>
<name>A0A1M5DMA3_9BACT</name>
<dbReference type="EMBL" id="FQUM01000007">
    <property type="protein sequence ID" value="SHF68117.1"/>
    <property type="molecule type" value="Genomic_DNA"/>
</dbReference>
<gene>
    <name evidence="4" type="ORF">SAMN05444274_107165</name>
</gene>
<evidence type="ECO:0000256" key="1">
    <source>
        <dbReference type="ARBA" id="ARBA00022801"/>
    </source>
</evidence>
<feature type="domain" description="BD-FAE-like" evidence="3">
    <location>
        <begin position="76"/>
        <end position="240"/>
    </location>
</feature>
<dbReference type="PANTHER" id="PTHR48081">
    <property type="entry name" value="AB HYDROLASE SUPERFAMILY PROTEIN C4A8.06C"/>
    <property type="match status" value="1"/>
</dbReference>
<organism evidence="4 5">
    <name type="scientific">Mariniphaga anaerophila</name>
    <dbReference type="NCBI Taxonomy" id="1484053"/>
    <lineage>
        <taxon>Bacteria</taxon>
        <taxon>Pseudomonadati</taxon>
        <taxon>Bacteroidota</taxon>
        <taxon>Bacteroidia</taxon>
        <taxon>Marinilabiliales</taxon>
        <taxon>Prolixibacteraceae</taxon>
        <taxon>Mariniphaga</taxon>
    </lineage>
</organism>
<protein>
    <submittedName>
        <fullName evidence="4">Alpha/beta hydrolase fold</fullName>
    </submittedName>
</protein>
<evidence type="ECO:0000313" key="4">
    <source>
        <dbReference type="EMBL" id="SHF68117.1"/>
    </source>
</evidence>
<dbReference type="InterPro" id="IPR049492">
    <property type="entry name" value="BD-FAE-like_dom"/>
</dbReference>
<dbReference type="AlphaFoldDB" id="A0A1M5DMA3"/>
<dbReference type="SUPFAM" id="SSF53474">
    <property type="entry name" value="alpha/beta-Hydrolases"/>
    <property type="match status" value="1"/>
</dbReference>
<accession>A0A1M5DMA3</accession>
<dbReference type="InterPro" id="IPR050300">
    <property type="entry name" value="GDXG_lipolytic_enzyme"/>
</dbReference>
<evidence type="ECO:0000256" key="2">
    <source>
        <dbReference type="SAM" id="Phobius"/>
    </source>
</evidence>
<dbReference type="Gene3D" id="3.40.50.1820">
    <property type="entry name" value="alpha/beta hydrolase"/>
    <property type="match status" value="1"/>
</dbReference>
<dbReference type="Proteomes" id="UP000184164">
    <property type="component" value="Unassembled WGS sequence"/>
</dbReference>
<dbReference type="PANTHER" id="PTHR48081:SF9">
    <property type="entry name" value="CARBOXYLESTERASE"/>
    <property type="match status" value="1"/>
</dbReference>
<keyword evidence="5" id="KW-1185">Reference proteome</keyword>
<keyword evidence="2" id="KW-0812">Transmembrane</keyword>
<evidence type="ECO:0000313" key="5">
    <source>
        <dbReference type="Proteomes" id="UP000184164"/>
    </source>
</evidence>
<evidence type="ECO:0000259" key="3">
    <source>
        <dbReference type="Pfam" id="PF20434"/>
    </source>
</evidence>
<dbReference type="STRING" id="1484053.SAMN05444274_107165"/>